<reference evidence="1 2" key="1">
    <citation type="journal article" date="2013" name="Nat. Genet.">
        <title>The genome of the hydatid tapeworm Echinococcus granulosus.</title>
        <authorList>
            <person name="Zheng H."/>
            <person name="Zhang W."/>
            <person name="Zhang L."/>
            <person name="Zhang Z."/>
            <person name="Li J."/>
            <person name="Lu G."/>
            <person name="Zhu Y."/>
            <person name="Wang Y."/>
            <person name="Huang Y."/>
            <person name="Liu J."/>
            <person name="Kang H."/>
            <person name="Chen J."/>
            <person name="Wang L."/>
            <person name="Chen A."/>
            <person name="Yu S."/>
            <person name="Gao Z."/>
            <person name="Jin L."/>
            <person name="Gu W."/>
            <person name="Wang Z."/>
            <person name="Zhao L."/>
            <person name="Shi B."/>
            <person name="Wen H."/>
            <person name="Lin R."/>
            <person name="Jones M.K."/>
            <person name="Brejova B."/>
            <person name="Vinar T."/>
            <person name="Zhao G."/>
            <person name="McManus D.P."/>
            <person name="Chen Z."/>
            <person name="Zhou Y."/>
            <person name="Wang S."/>
        </authorList>
    </citation>
    <scope>NUCLEOTIDE SEQUENCE [LARGE SCALE GENOMIC DNA]</scope>
</reference>
<protein>
    <submittedName>
        <fullName evidence="1">Uncharacterized protein</fullName>
    </submittedName>
</protein>
<dbReference type="GeneID" id="36345283"/>
<dbReference type="AlphaFoldDB" id="W6U4T0"/>
<proteinExistence type="predicted"/>
<dbReference type="CTD" id="36345283"/>
<dbReference type="RefSeq" id="XP_024346757.1">
    <property type="nucleotide sequence ID" value="XM_024498817.1"/>
</dbReference>
<dbReference type="EMBL" id="APAU02000154">
    <property type="protein sequence ID" value="EUB55561.1"/>
    <property type="molecule type" value="Genomic_DNA"/>
</dbReference>
<dbReference type="KEGG" id="egl:EGR_09568"/>
<keyword evidence="2" id="KW-1185">Reference proteome</keyword>
<sequence>MDPSLRGSVDSHQFVKIGLLMQKSSLTPFVAIVPNSSQISVPSSAEETKGLESRSLQFTRRLKSSYCQITS</sequence>
<comment type="caution">
    <text evidence="1">The sequence shown here is derived from an EMBL/GenBank/DDBJ whole genome shotgun (WGS) entry which is preliminary data.</text>
</comment>
<organism evidence="1 2">
    <name type="scientific">Echinococcus granulosus</name>
    <name type="common">Hydatid tapeworm</name>
    <dbReference type="NCBI Taxonomy" id="6210"/>
    <lineage>
        <taxon>Eukaryota</taxon>
        <taxon>Metazoa</taxon>
        <taxon>Spiralia</taxon>
        <taxon>Lophotrochozoa</taxon>
        <taxon>Platyhelminthes</taxon>
        <taxon>Cestoda</taxon>
        <taxon>Eucestoda</taxon>
        <taxon>Cyclophyllidea</taxon>
        <taxon>Taeniidae</taxon>
        <taxon>Echinococcus</taxon>
        <taxon>Echinococcus granulosus group</taxon>
    </lineage>
</organism>
<evidence type="ECO:0000313" key="2">
    <source>
        <dbReference type="Proteomes" id="UP000019149"/>
    </source>
</evidence>
<evidence type="ECO:0000313" key="1">
    <source>
        <dbReference type="EMBL" id="EUB55561.1"/>
    </source>
</evidence>
<name>W6U4T0_ECHGR</name>
<dbReference type="Proteomes" id="UP000019149">
    <property type="component" value="Unassembled WGS sequence"/>
</dbReference>
<gene>
    <name evidence="1" type="ORF">EGR_09568</name>
</gene>
<accession>W6U4T0</accession>